<evidence type="ECO:0000256" key="18">
    <source>
        <dbReference type="ARBA" id="ARBA00022801"/>
    </source>
</evidence>
<dbReference type="PROSITE" id="PS51635">
    <property type="entry name" value="PNPLA"/>
    <property type="match status" value="1"/>
</dbReference>
<dbReference type="InterPro" id="IPR000184">
    <property type="entry name" value="Bac_surfAg_D15"/>
</dbReference>
<evidence type="ECO:0000256" key="40">
    <source>
        <dbReference type="ARBA" id="ARBA00053171"/>
    </source>
</evidence>
<dbReference type="InterPro" id="IPR016035">
    <property type="entry name" value="Acyl_Trfase/lysoPLipase"/>
</dbReference>
<evidence type="ECO:0000256" key="31">
    <source>
        <dbReference type="ARBA" id="ARBA00049345"/>
    </source>
</evidence>
<dbReference type="EC" id="3.1.1.4" evidence="10"/>
<keyword evidence="15" id="KW-0808">Transferase</keyword>
<keyword evidence="19" id="KW-0735">Signal-anchor</keyword>
<dbReference type="InterPro" id="IPR002641">
    <property type="entry name" value="PNPLA_dom"/>
</dbReference>
<keyword evidence="23" id="KW-0472">Membrane</keyword>
<evidence type="ECO:0000256" key="39">
    <source>
        <dbReference type="ARBA" id="ARBA00052658"/>
    </source>
</evidence>
<evidence type="ECO:0000256" key="23">
    <source>
        <dbReference type="ARBA" id="ARBA00023136"/>
    </source>
</evidence>
<feature type="active site" description="Proton acceptor" evidence="48">
    <location>
        <position position="166"/>
    </location>
</feature>
<evidence type="ECO:0000256" key="12">
    <source>
        <dbReference type="ARBA" id="ARBA00022452"/>
    </source>
</evidence>
<dbReference type="GO" id="GO:0003841">
    <property type="term" value="F:1-acylglycerol-3-phosphate O-acyltransferase activity"/>
    <property type="evidence" value="ECO:0007669"/>
    <property type="project" value="UniProtKB-EC"/>
</dbReference>
<evidence type="ECO:0000256" key="17">
    <source>
        <dbReference type="ARBA" id="ARBA00022787"/>
    </source>
</evidence>
<evidence type="ECO:0000259" key="51">
    <source>
        <dbReference type="PROSITE" id="PS51779"/>
    </source>
</evidence>
<evidence type="ECO:0000256" key="34">
    <source>
        <dbReference type="ARBA" id="ARBA00050373"/>
    </source>
</evidence>
<dbReference type="Gene3D" id="3.40.1090.10">
    <property type="entry name" value="Cytosolic phospholipase A2 catalytic domain"/>
    <property type="match status" value="2"/>
</dbReference>
<feature type="non-terminal residue" evidence="52">
    <location>
        <position position="854"/>
    </location>
</feature>
<comment type="catalytic activity">
    <reaction evidence="37">
        <text>a 1-acylglycerol + a 1,2-diacylglycerol = a triacylglycerol + glycerol</text>
        <dbReference type="Rhea" id="RHEA:44436"/>
        <dbReference type="ChEBI" id="CHEBI:17754"/>
        <dbReference type="ChEBI" id="CHEBI:17855"/>
        <dbReference type="ChEBI" id="CHEBI:35759"/>
        <dbReference type="ChEBI" id="CHEBI:49172"/>
    </reaction>
</comment>
<comment type="catalytic activity">
    <reaction evidence="1">
        <text>1-(9Z-octadecenoyl)-sn-glycero-3-phosphate + hexadecanoyl-CoA = 1-(9Z)-octadecenoyl-2-hexadecanoyl-sn-glycero-3-phosphate + CoA</text>
        <dbReference type="Rhea" id="RHEA:37143"/>
        <dbReference type="ChEBI" id="CHEBI:57287"/>
        <dbReference type="ChEBI" id="CHEBI:57379"/>
        <dbReference type="ChEBI" id="CHEBI:74544"/>
        <dbReference type="ChEBI" id="CHEBI:74551"/>
    </reaction>
    <physiologicalReaction direction="left-to-right" evidence="1">
        <dbReference type="Rhea" id="RHEA:37144"/>
    </physiologicalReaction>
</comment>
<dbReference type="GO" id="GO:0004806">
    <property type="term" value="F:triacylglycerol lipase activity"/>
    <property type="evidence" value="ECO:0007669"/>
    <property type="project" value="UniProtKB-EC"/>
</dbReference>
<comment type="catalytic activity">
    <reaction evidence="38">
        <text>2 a 1-acylglycerol = a 1,2-diacylglycerol + glycerol</text>
        <dbReference type="Rhea" id="RHEA:44432"/>
        <dbReference type="ChEBI" id="CHEBI:17754"/>
        <dbReference type="ChEBI" id="CHEBI:35759"/>
        <dbReference type="ChEBI" id="CHEBI:49172"/>
    </reaction>
</comment>
<evidence type="ECO:0000256" key="3">
    <source>
        <dbReference type="ARBA" id="ARBA00001141"/>
    </source>
</evidence>
<keyword evidence="22" id="KW-0496">Mitochondrion</keyword>
<keyword evidence="13" id="KW-0444">Lipid biosynthesis</keyword>
<dbReference type="EC" id="2.3.1.51" evidence="9"/>
<keyword evidence="48" id="KW-0442">Lipid degradation</keyword>
<evidence type="ECO:0000256" key="26">
    <source>
        <dbReference type="ARBA" id="ARBA00023264"/>
    </source>
</evidence>
<keyword evidence="21 48" id="KW-0443">Lipid metabolism</keyword>
<feature type="region of interest" description="Disordered" evidence="49">
    <location>
        <begin position="268"/>
        <end position="293"/>
    </location>
</feature>
<evidence type="ECO:0000313" key="52">
    <source>
        <dbReference type="EMBL" id="KAF0883187.1"/>
    </source>
</evidence>
<comment type="pathway">
    <text evidence="7">Lipid metabolism.</text>
</comment>
<comment type="catalytic activity">
    <reaction evidence="39">
        <text>1-(9Z-octadecenoyl)-glycerol + 1,2-di-(9Z-octadecenoyl)-glycerol = 1,2,3-tri-(9Z-octadecenoyl)-glycerol + glycerol</text>
        <dbReference type="Rhea" id="RHEA:38327"/>
        <dbReference type="ChEBI" id="CHEBI:17754"/>
        <dbReference type="ChEBI" id="CHEBI:52323"/>
        <dbReference type="ChEBI" id="CHEBI:53753"/>
        <dbReference type="ChEBI" id="CHEBI:75342"/>
    </reaction>
    <physiologicalReaction direction="left-to-right" evidence="39">
        <dbReference type="Rhea" id="RHEA:38328"/>
    </physiologicalReaction>
</comment>
<dbReference type="InterPro" id="IPR034746">
    <property type="entry name" value="POTRA"/>
</dbReference>
<evidence type="ECO:0000256" key="20">
    <source>
        <dbReference type="ARBA" id="ARBA00022989"/>
    </source>
</evidence>
<keyword evidence="24" id="KW-0325">Glycoprotein</keyword>
<dbReference type="Pfam" id="PF01734">
    <property type="entry name" value="Patatin"/>
    <property type="match status" value="1"/>
</dbReference>
<reference evidence="52 53" key="1">
    <citation type="submission" date="2019-11" db="EMBL/GenBank/DDBJ databases">
        <authorList>
            <person name="Yang C."/>
            <person name="Li F."/>
        </authorList>
    </citation>
    <scope>NUCLEOTIDE SEQUENCE [LARGE SCALE GENOMIC DNA]</scope>
    <source>
        <strain evidence="52">KB4526</strain>
        <tissue evidence="52">Muscle</tissue>
    </source>
</reference>
<dbReference type="PANTHER" id="PTHR12406">
    <property type="entry name" value="CALCIUM-INDEPENDENT PHOSPHOLIPASE A2 IPLA2 -RELATED"/>
    <property type="match status" value="1"/>
</dbReference>
<evidence type="ECO:0000256" key="42">
    <source>
        <dbReference type="ARBA" id="ARBA00060536"/>
    </source>
</evidence>
<evidence type="ECO:0000256" key="41">
    <source>
        <dbReference type="ARBA" id="ARBA00060259"/>
    </source>
</evidence>
<keyword evidence="26" id="KW-1208">Phospholipid metabolism</keyword>
<keyword evidence="18 48" id="KW-0378">Hydrolase</keyword>
<dbReference type="EMBL" id="VOAJ01002274">
    <property type="protein sequence ID" value="KAF0883187.1"/>
    <property type="molecule type" value="Genomic_DNA"/>
</dbReference>
<evidence type="ECO:0000256" key="11">
    <source>
        <dbReference type="ARBA" id="ARBA00013279"/>
    </source>
</evidence>
<evidence type="ECO:0000256" key="46">
    <source>
        <dbReference type="ARBA" id="ARBA00080560"/>
    </source>
</evidence>
<evidence type="ECO:0000256" key="4">
    <source>
        <dbReference type="ARBA" id="ARBA00004167"/>
    </source>
</evidence>
<evidence type="ECO:0000256" key="1">
    <source>
        <dbReference type="ARBA" id="ARBA00000816"/>
    </source>
</evidence>
<evidence type="ECO:0000256" key="38">
    <source>
        <dbReference type="ARBA" id="ARBA00052543"/>
    </source>
</evidence>
<dbReference type="Pfam" id="PF01103">
    <property type="entry name" value="Omp85"/>
    <property type="match status" value="1"/>
</dbReference>
<comment type="catalytic activity">
    <reaction evidence="33">
        <text>1-(9Z-octadecenoyl)-glycerol + 1,3-di-(9Z-octadecenoyl)-glycerol = 1,2,3-tri-(9Z-octadecenoyl)-glycerol + glycerol</text>
        <dbReference type="Rhea" id="RHEA:38331"/>
        <dbReference type="ChEBI" id="CHEBI:17754"/>
        <dbReference type="ChEBI" id="CHEBI:53753"/>
        <dbReference type="ChEBI" id="CHEBI:75342"/>
        <dbReference type="ChEBI" id="CHEBI:75735"/>
    </reaction>
    <physiologicalReaction direction="left-to-right" evidence="33">
        <dbReference type="Rhea" id="RHEA:38332"/>
    </physiologicalReaction>
</comment>
<dbReference type="GO" id="GO:0019432">
    <property type="term" value="P:triglyceride biosynthetic process"/>
    <property type="evidence" value="ECO:0007669"/>
    <property type="project" value="UniProtKB-ARBA"/>
</dbReference>
<dbReference type="GO" id="GO:0006654">
    <property type="term" value="P:phosphatidic acid biosynthetic process"/>
    <property type="evidence" value="ECO:0007669"/>
    <property type="project" value="UniProtKB-ARBA"/>
</dbReference>
<dbReference type="SUPFAM" id="SSF52151">
    <property type="entry name" value="FabD/lysophospholipase-like"/>
    <property type="match status" value="1"/>
</dbReference>
<dbReference type="Gene3D" id="2.40.160.50">
    <property type="entry name" value="membrane protein fhac: a member of the omp85/tpsb transporter family"/>
    <property type="match status" value="1"/>
</dbReference>
<evidence type="ECO:0000256" key="29">
    <source>
        <dbReference type="ARBA" id="ARBA00032101"/>
    </source>
</evidence>
<evidence type="ECO:0000256" key="5">
    <source>
        <dbReference type="ARBA" id="ARBA00004374"/>
    </source>
</evidence>
<dbReference type="Gene3D" id="3.10.20.310">
    <property type="entry name" value="membrane protein fhac"/>
    <property type="match status" value="1"/>
</dbReference>
<evidence type="ECO:0000256" key="36">
    <source>
        <dbReference type="ARBA" id="ARBA00050827"/>
    </source>
</evidence>
<dbReference type="PROSITE" id="PS51779">
    <property type="entry name" value="POTRA"/>
    <property type="match status" value="1"/>
</dbReference>
<evidence type="ECO:0000256" key="47">
    <source>
        <dbReference type="ARBA" id="ARBA00083280"/>
    </source>
</evidence>
<keyword evidence="27" id="KW-0012">Acyltransferase</keyword>
<comment type="catalytic activity">
    <reaction evidence="36">
        <text>2 1-(9Z-octadecenoyl)-glycerol = 1,2-di-(9Z-octadecenoyl)-glycerol + glycerol</text>
        <dbReference type="Rhea" id="RHEA:38323"/>
        <dbReference type="ChEBI" id="CHEBI:17754"/>
        <dbReference type="ChEBI" id="CHEBI:52323"/>
        <dbReference type="ChEBI" id="CHEBI:75342"/>
    </reaction>
    <physiologicalReaction direction="left-to-right" evidence="36">
        <dbReference type="Rhea" id="RHEA:38324"/>
    </physiologicalReaction>
</comment>
<keyword evidence="14" id="KW-0551">Lipid droplet</keyword>
<dbReference type="FunFam" id="3.40.1090.10:FF:000003">
    <property type="entry name" value="Patatin-like phospholipase domain-containing protein 2"/>
    <property type="match status" value="1"/>
</dbReference>
<dbReference type="GO" id="GO:0001676">
    <property type="term" value="P:long-chain fatty acid metabolic process"/>
    <property type="evidence" value="ECO:0007669"/>
    <property type="project" value="UniProtKB-ARBA"/>
</dbReference>
<keyword evidence="12" id="KW-1134">Transmembrane beta strand</keyword>
<evidence type="ECO:0000256" key="10">
    <source>
        <dbReference type="ARBA" id="ARBA00013278"/>
    </source>
</evidence>
<dbReference type="FunFam" id="2.40.160.50:FF:000002">
    <property type="entry name" value="sorting and assembly machinery component 50 homolog"/>
    <property type="match status" value="1"/>
</dbReference>
<comment type="catalytic activity">
    <reaction evidence="32">
        <text>1-(9Z-octadecenoyl)-sn-glycero-3-phosphate + (9Z)-octadecenoyl-CoA = 1,2-di-(9Z-octadecenoyl)-sn-glycero-3-phosphate + CoA</text>
        <dbReference type="Rhea" id="RHEA:37131"/>
        <dbReference type="ChEBI" id="CHEBI:57287"/>
        <dbReference type="ChEBI" id="CHEBI:57387"/>
        <dbReference type="ChEBI" id="CHEBI:74544"/>
        <dbReference type="ChEBI" id="CHEBI:74546"/>
    </reaction>
    <physiologicalReaction direction="left-to-right" evidence="32">
        <dbReference type="Rhea" id="RHEA:37132"/>
    </physiologicalReaction>
</comment>
<sequence>MCDPRRGCSLSFAGCGFLGFYHVGVTQCLSERAPHLLRDARMFFGASSGALHGVTFLSGIPLDKVIHILVDLVYRARSQNISILHPSFRMSKFIREHLHRNLPDDVHTLISGRMCISLTRVSDGENMLVSDFQSKDEVVDALVCSCFIPFYCGLIPPSFRGVRYMDGGLSDNVPCFDAKTTITVSPFYGECDICPKVRSTNFLHMDFTKLSLRICSENVYLLIQALCPPDLKVLGEICLQGYLDTIRFLEENGIYNVSRPCLNLSPEESEVLTPPSEPVSLDSAPSVAASGTKTERDELLDHPRLSLLTWDESVLATLSPKLTAVLSEVVKSQQGYMSKICNFLPVKVLSYAMLPCTLPVESAIVLVQRLVTWIPDIPEDIQWLQWAIWHLCSRVMTHLFPTFSLEPLPANGPDFGGLGEEAEFVEVEPEAKQEILENKDVVVQHVHFDGLGRTKDDIIICEIGDVFKAKNLIEASPVMRKSHEAREKLLRLGIFRQVDVLIDTCQGDDALPNGLDVTFEVTELRRLTGSYNTMVGNNEGSMVLGLKLPNLLGRAEKVTFQFSYGTKETSYGLSFFKPRPGNFERNFSVNLYKVTGQFPWSSLRETDRGVSAEYSFPIWKTSHTVKWDGVWRELGCLSRAASFAVRKESGHSLKSSLSHAMVIDSRNSSILPRRGALLKVNQELAGYTGGDVSFIKEDFELQLNKQLIFDSVFSTSLWGGVLVPIGDKPSSIADRFYLGGPTSVRGFRMHSVGPQSEGDYLGGEAYWAGGLHLYTPLPFRPGQGGFGELFRTHFFLNAGNLCNLDYGEGPKAHIRKLAESIRWSYGAGIVLRLGNIARLELNYCVPMGVQRGDR</sequence>
<keyword evidence="16" id="KW-0812">Transmembrane</keyword>
<dbReference type="GO" id="GO:0035727">
    <property type="term" value="F:lysophosphatidic acid binding"/>
    <property type="evidence" value="ECO:0007669"/>
    <property type="project" value="UniProtKB-ARBA"/>
</dbReference>
<organism evidence="52 53">
    <name type="scientific">Crocuta crocuta</name>
    <name type="common">Spotted hyena</name>
    <dbReference type="NCBI Taxonomy" id="9678"/>
    <lineage>
        <taxon>Eukaryota</taxon>
        <taxon>Metazoa</taxon>
        <taxon>Chordata</taxon>
        <taxon>Craniata</taxon>
        <taxon>Vertebrata</taxon>
        <taxon>Euteleostomi</taxon>
        <taxon>Mammalia</taxon>
        <taxon>Eutheria</taxon>
        <taxon>Laurasiatheria</taxon>
        <taxon>Carnivora</taxon>
        <taxon>Feliformia</taxon>
        <taxon>Hyaenidae</taxon>
        <taxon>Crocuta</taxon>
    </lineage>
</organism>
<evidence type="ECO:0000256" key="15">
    <source>
        <dbReference type="ARBA" id="ARBA00022679"/>
    </source>
</evidence>
<feature type="short sequence motif" description="DGA/G" evidence="48">
    <location>
        <begin position="166"/>
        <end position="168"/>
    </location>
</feature>
<evidence type="ECO:0000256" key="28">
    <source>
        <dbReference type="ARBA" id="ARBA00025707"/>
    </source>
</evidence>
<evidence type="ECO:0000256" key="37">
    <source>
        <dbReference type="ARBA" id="ARBA00051085"/>
    </source>
</evidence>
<comment type="caution">
    <text evidence="52">The sequence shown here is derived from an EMBL/GenBank/DDBJ whole genome shotgun (WGS) entry which is preliminary data.</text>
</comment>
<evidence type="ECO:0000256" key="35">
    <source>
        <dbReference type="ARBA" id="ARBA00050561"/>
    </source>
</evidence>
<comment type="catalytic activity">
    <reaction evidence="34">
        <text>1,2,3-tri-(9Z-octadecenoyl)-glycerol + H2O = 1,3-di-(9Z-octadecenoyl)-glycerol + (9Z)-octadecenoate + H(+)</text>
        <dbReference type="Rhea" id="RHEA:38387"/>
        <dbReference type="ChEBI" id="CHEBI:15377"/>
        <dbReference type="ChEBI" id="CHEBI:15378"/>
        <dbReference type="ChEBI" id="CHEBI:30823"/>
        <dbReference type="ChEBI" id="CHEBI:53753"/>
        <dbReference type="ChEBI" id="CHEBI:75735"/>
    </reaction>
    <physiologicalReaction direction="left-to-right" evidence="34">
        <dbReference type="Rhea" id="RHEA:38388"/>
    </physiologicalReaction>
</comment>
<dbReference type="Proteomes" id="UP000475037">
    <property type="component" value="Unassembled WGS sequence"/>
</dbReference>
<feature type="short sequence motif" description="GXSXG" evidence="48">
    <location>
        <begin position="45"/>
        <end position="49"/>
    </location>
</feature>
<comment type="pathway">
    <text evidence="28">Phospholipid metabolism.</text>
</comment>
<comment type="function">
    <text evidence="40">Specifically catalyzes coenzyme A (CoA)-dependent acylation of 1-acyl-sn-glycerol 3-phosphate (2-lysophosphatidic acid/LPA) to generate phosphatidic acid (PA), an important metabolic intermediate and precursor for both triglycerides and glycerophospholipids. Does not esterify other lysophospholipids. Acyl donors are long chain (at least C16) fatty acyl-CoAs: arachidonoyl-CoA, linoleoyl-CoA, oleoyl-CoA and at a lesser extent palmitoyl-CoA. Additionally possesses low triacylglycerol lipase and CoA-independent acylglycerol transacylase activities and thus may play a role in acyl-chain remodeling of triglycerides. In vitro may express hydrolytic activity against glycerolipids triacylglycerol, diacylglycerol and monoacylglycerol, with a strong preference for oleic acid as the acyl moiety. However, the triacylglycerol hydrolase activity is controversial and may be very low. Possesses phospholipase A2 activity.</text>
</comment>
<evidence type="ECO:0000256" key="6">
    <source>
        <dbReference type="ARBA" id="ARBA00004502"/>
    </source>
</evidence>
<comment type="pathway">
    <text evidence="42">Glycerolipid metabolism.</text>
</comment>
<comment type="subcellular location">
    <subcellularLocation>
        <location evidence="6">Lipid droplet</location>
    </subcellularLocation>
    <subcellularLocation>
        <location evidence="4">Membrane</location>
        <topology evidence="4">Single-pass membrane protein</topology>
    </subcellularLocation>
    <subcellularLocation>
        <location evidence="5">Mitochondrion outer membrane</location>
        <topology evidence="5">Multi-pass membrane protein</topology>
    </subcellularLocation>
</comment>
<keyword evidence="25" id="KW-0594">Phospholipid biosynthesis</keyword>
<feature type="domain" description="POTRA" evidence="51">
    <location>
        <begin position="441"/>
        <end position="524"/>
    </location>
</feature>
<dbReference type="InterPro" id="IPR033562">
    <property type="entry name" value="PLPL"/>
</dbReference>
<feature type="active site" description="Nucleophile" evidence="48">
    <location>
        <position position="47"/>
    </location>
</feature>
<evidence type="ECO:0000256" key="43">
    <source>
        <dbReference type="ARBA" id="ARBA00071549"/>
    </source>
</evidence>
<dbReference type="EC" id="3.1.1.3" evidence="11"/>
<evidence type="ECO:0000256" key="32">
    <source>
        <dbReference type="ARBA" id="ARBA00049561"/>
    </source>
</evidence>
<evidence type="ECO:0000256" key="8">
    <source>
        <dbReference type="ARBA" id="ARBA00010913"/>
    </source>
</evidence>
<feature type="short sequence motif" description="GXGXXG" evidence="48">
    <location>
        <begin position="14"/>
        <end position="19"/>
    </location>
</feature>
<accession>A0A6G1B650</accession>
<dbReference type="GO" id="GO:0019433">
    <property type="term" value="P:triglyceride catabolic process"/>
    <property type="evidence" value="ECO:0007669"/>
    <property type="project" value="UniProtKB-ARBA"/>
</dbReference>
<keyword evidence="53" id="KW-1185">Reference proteome</keyword>
<evidence type="ECO:0000256" key="30">
    <source>
        <dbReference type="ARBA" id="ARBA00048770"/>
    </source>
</evidence>
<evidence type="ECO:0000256" key="14">
    <source>
        <dbReference type="ARBA" id="ARBA00022677"/>
    </source>
</evidence>
<evidence type="ECO:0000256" key="49">
    <source>
        <dbReference type="SAM" id="MobiDB-lite"/>
    </source>
</evidence>
<gene>
    <name evidence="52" type="primary">Samm50</name>
    <name evidence="52" type="ORF">FOF47_R12284</name>
</gene>
<dbReference type="AlphaFoldDB" id="A0A6G1B650"/>
<evidence type="ECO:0000256" key="33">
    <source>
        <dbReference type="ARBA" id="ARBA00050245"/>
    </source>
</evidence>
<comment type="catalytic activity">
    <reaction evidence="31">
        <text>1-(9Z-octadecenoyl)-sn-glycero-3-phosphate + (9Z,12Z)-octadecadienoyl-CoA = 1-(9Z)-octadecenoyl-2-(9Z,12Z)-octadecadienoyl-sn-glycero-3-phosphate + CoA</text>
        <dbReference type="Rhea" id="RHEA:37159"/>
        <dbReference type="ChEBI" id="CHEBI:57287"/>
        <dbReference type="ChEBI" id="CHEBI:57383"/>
        <dbReference type="ChEBI" id="CHEBI:74544"/>
        <dbReference type="ChEBI" id="CHEBI:74563"/>
    </reaction>
    <physiologicalReaction direction="left-to-right" evidence="31">
        <dbReference type="Rhea" id="RHEA:37160"/>
    </physiologicalReaction>
</comment>
<evidence type="ECO:0000256" key="24">
    <source>
        <dbReference type="ARBA" id="ARBA00023180"/>
    </source>
</evidence>
<comment type="similarity">
    <text evidence="8">Belongs to the SAM50/omp85 family.</text>
</comment>
<evidence type="ECO:0000256" key="48">
    <source>
        <dbReference type="PROSITE-ProRule" id="PRU01161"/>
    </source>
</evidence>
<keyword evidence="20" id="KW-1133">Transmembrane helix</keyword>
<dbReference type="GO" id="GO:0036042">
    <property type="term" value="F:long-chain fatty acyl-CoA binding"/>
    <property type="evidence" value="ECO:0007669"/>
    <property type="project" value="UniProtKB-ARBA"/>
</dbReference>
<evidence type="ECO:0000256" key="27">
    <source>
        <dbReference type="ARBA" id="ARBA00023315"/>
    </source>
</evidence>
<evidence type="ECO:0000313" key="53">
    <source>
        <dbReference type="Proteomes" id="UP000475037"/>
    </source>
</evidence>
<evidence type="ECO:0000256" key="16">
    <source>
        <dbReference type="ARBA" id="ARBA00022692"/>
    </source>
</evidence>
<dbReference type="GO" id="GO:0005811">
    <property type="term" value="C:lipid droplet"/>
    <property type="evidence" value="ECO:0007669"/>
    <property type="project" value="UniProtKB-SubCell"/>
</dbReference>
<comment type="catalytic activity">
    <reaction evidence="2">
        <text>a triacylglycerol + H2O = a diacylglycerol + a fatty acid + H(+)</text>
        <dbReference type="Rhea" id="RHEA:12044"/>
        <dbReference type="ChEBI" id="CHEBI:15377"/>
        <dbReference type="ChEBI" id="CHEBI:15378"/>
        <dbReference type="ChEBI" id="CHEBI:17855"/>
        <dbReference type="ChEBI" id="CHEBI:18035"/>
        <dbReference type="ChEBI" id="CHEBI:28868"/>
        <dbReference type="EC" id="3.1.1.3"/>
    </reaction>
</comment>
<comment type="catalytic activity">
    <reaction evidence="35">
        <text>a 1-acylglycerol + a 1,3-diacylglycerol = a triacylglycerol + glycerol</text>
        <dbReference type="Rhea" id="RHEA:44440"/>
        <dbReference type="ChEBI" id="CHEBI:17754"/>
        <dbReference type="ChEBI" id="CHEBI:17855"/>
        <dbReference type="ChEBI" id="CHEBI:35759"/>
        <dbReference type="ChEBI" id="CHEBI:47777"/>
    </reaction>
</comment>
<evidence type="ECO:0000256" key="25">
    <source>
        <dbReference type="ARBA" id="ARBA00023209"/>
    </source>
</evidence>
<comment type="catalytic activity">
    <reaction evidence="30">
        <text>1-(9Z-octadecenoyl)-sn-glycero-3-phosphate + (5Z,8Z,11Z,14Z)-eicosatetraenoyl-CoA = 1-(9Z)-octadecenoyl-2-(5Z,8Z,11Z,14Z)-eicosatetraenoyl-sn-glycero-3-phosphate + CoA</text>
        <dbReference type="Rhea" id="RHEA:37443"/>
        <dbReference type="ChEBI" id="CHEBI:57287"/>
        <dbReference type="ChEBI" id="CHEBI:57368"/>
        <dbReference type="ChEBI" id="CHEBI:74544"/>
        <dbReference type="ChEBI" id="CHEBI:74928"/>
    </reaction>
    <physiologicalReaction direction="left-to-right" evidence="30">
        <dbReference type="Rhea" id="RHEA:37444"/>
    </physiologicalReaction>
</comment>
<evidence type="ECO:0000256" key="19">
    <source>
        <dbReference type="ARBA" id="ARBA00022968"/>
    </source>
</evidence>
<proteinExistence type="inferred from homology"/>
<evidence type="ECO:0000259" key="50">
    <source>
        <dbReference type="PROSITE" id="PS51635"/>
    </source>
</evidence>
<feature type="non-terminal residue" evidence="52">
    <location>
        <position position="1"/>
    </location>
</feature>
<protein>
    <recommendedName>
        <fullName evidence="43">Sorting and assembly machinery component 50 homolog</fullName>
        <ecNumber evidence="9">2.3.1.51</ecNumber>
        <ecNumber evidence="11">3.1.1.3</ecNumber>
        <ecNumber evidence="10">3.1.1.4</ecNumber>
    </recommendedName>
    <alternativeName>
        <fullName evidence="46">Acylglycerol transacylase</fullName>
    </alternativeName>
    <alternativeName>
        <fullName evidence="47">Adiponutrin</fullName>
    </alternativeName>
    <alternativeName>
        <fullName evidence="45">Calcium-independent phospholipase A2-epsilon</fullName>
    </alternativeName>
    <alternativeName>
        <fullName evidence="29">Lysophosphatidic acid acyltransferase</fullName>
    </alternativeName>
    <alternativeName>
        <fullName evidence="44">Patatin-like phospholipase domain-containing protein 3</fullName>
    </alternativeName>
</protein>
<dbReference type="FunFam" id="3.10.20.310:FF:000010">
    <property type="entry name" value="sorting and assembly machinery component 50 homolog"/>
    <property type="match status" value="1"/>
</dbReference>
<comment type="function">
    <text evidence="41">Plays a crucial role in the maintenance of the structure of mitochondrial cristae and the proper assembly of the mitochondrial respiratory chain complexes. Required for the assembly of TOMM40 into the TOM complex.</text>
</comment>
<name>A0A6G1B650_CROCR</name>
<evidence type="ECO:0000256" key="22">
    <source>
        <dbReference type="ARBA" id="ARBA00023128"/>
    </source>
</evidence>
<evidence type="ECO:0000256" key="9">
    <source>
        <dbReference type="ARBA" id="ARBA00013211"/>
    </source>
</evidence>
<evidence type="ECO:0000256" key="44">
    <source>
        <dbReference type="ARBA" id="ARBA00078886"/>
    </source>
</evidence>
<evidence type="ECO:0000256" key="7">
    <source>
        <dbReference type="ARBA" id="ARBA00005189"/>
    </source>
</evidence>
<dbReference type="GO" id="GO:0004623">
    <property type="term" value="F:phospholipase A2 activity"/>
    <property type="evidence" value="ECO:0007669"/>
    <property type="project" value="UniProtKB-EC"/>
</dbReference>
<evidence type="ECO:0000256" key="45">
    <source>
        <dbReference type="ARBA" id="ARBA00079790"/>
    </source>
</evidence>
<dbReference type="GO" id="GO:0005741">
    <property type="term" value="C:mitochondrial outer membrane"/>
    <property type="evidence" value="ECO:0007669"/>
    <property type="project" value="UniProtKB-SubCell"/>
</dbReference>
<evidence type="ECO:0000256" key="13">
    <source>
        <dbReference type="ARBA" id="ARBA00022516"/>
    </source>
</evidence>
<dbReference type="FunFam" id="3.40.1090.10:FF:000042">
    <property type="entry name" value="Patatin-like phospholipase domain-containing 3"/>
    <property type="match status" value="1"/>
</dbReference>
<evidence type="ECO:0000256" key="2">
    <source>
        <dbReference type="ARBA" id="ARBA00001024"/>
    </source>
</evidence>
<keyword evidence="17" id="KW-1000">Mitochondrion outer membrane</keyword>
<feature type="domain" description="PNPLA" evidence="50">
    <location>
        <begin position="10"/>
        <end position="179"/>
    </location>
</feature>
<evidence type="ECO:0000256" key="21">
    <source>
        <dbReference type="ARBA" id="ARBA00023098"/>
    </source>
</evidence>
<comment type="catalytic activity">
    <reaction evidence="3">
        <text>a 1-acyl-sn-glycero-3-phosphate + an acyl-CoA = a 1,2-diacyl-sn-glycero-3-phosphate + CoA</text>
        <dbReference type="Rhea" id="RHEA:19709"/>
        <dbReference type="ChEBI" id="CHEBI:57287"/>
        <dbReference type="ChEBI" id="CHEBI:57970"/>
        <dbReference type="ChEBI" id="CHEBI:58342"/>
        <dbReference type="ChEBI" id="CHEBI:58608"/>
        <dbReference type="EC" id="2.3.1.51"/>
    </reaction>
</comment>
<dbReference type="PANTHER" id="PTHR12406:SF22">
    <property type="entry name" value="1-ACYLGLYCEROL-3-PHOSPHATE O-ACYLTRANSFERASE PNPLA3"/>
    <property type="match status" value="1"/>
</dbReference>
<dbReference type="GO" id="GO:0055088">
    <property type="term" value="P:lipid homeostasis"/>
    <property type="evidence" value="ECO:0007669"/>
    <property type="project" value="TreeGrafter"/>
</dbReference>